<dbReference type="Pfam" id="PF02225">
    <property type="entry name" value="PA"/>
    <property type="match status" value="1"/>
</dbReference>
<keyword evidence="6 9" id="KW-0378">Hydrolase</keyword>
<dbReference type="PROSITE" id="PS00138">
    <property type="entry name" value="SUBTILASE_SER"/>
    <property type="match status" value="1"/>
</dbReference>
<dbReference type="CDD" id="cd02133">
    <property type="entry name" value="PA_C5a_like"/>
    <property type="match status" value="1"/>
</dbReference>
<dbReference type="Gene3D" id="3.40.50.200">
    <property type="entry name" value="Peptidase S8/S53 domain"/>
    <property type="match status" value="1"/>
</dbReference>
<proteinExistence type="inferred from homology"/>
<keyword evidence="4 11" id="KW-0732">Signal</keyword>
<dbReference type="GO" id="GO:0016020">
    <property type="term" value="C:membrane"/>
    <property type="evidence" value="ECO:0007669"/>
    <property type="project" value="InterPro"/>
</dbReference>
<dbReference type="InterPro" id="IPR000209">
    <property type="entry name" value="Peptidase_S8/S53_dom"/>
</dbReference>
<feature type="signal peptide" evidence="11">
    <location>
        <begin position="1"/>
        <end position="25"/>
    </location>
</feature>
<keyword evidence="2" id="KW-0964">Secreted</keyword>
<dbReference type="InterPro" id="IPR046450">
    <property type="entry name" value="PA_dom_sf"/>
</dbReference>
<dbReference type="InterPro" id="IPR003137">
    <property type="entry name" value="PA_domain"/>
</dbReference>
<evidence type="ECO:0000256" key="4">
    <source>
        <dbReference type="ARBA" id="ARBA00022729"/>
    </source>
</evidence>
<dbReference type="InterPro" id="IPR023827">
    <property type="entry name" value="Peptidase_S8_Asp-AS"/>
</dbReference>
<dbReference type="PROSITE" id="PS51892">
    <property type="entry name" value="SUBTILASE"/>
    <property type="match status" value="1"/>
</dbReference>
<dbReference type="AlphaFoldDB" id="A0A3M8B0Q3"/>
<dbReference type="CDD" id="cd07475">
    <property type="entry name" value="Peptidases_S8_C5a_Peptidase"/>
    <property type="match status" value="1"/>
</dbReference>
<keyword evidence="7 9" id="KW-0720">Serine protease</keyword>
<organism evidence="15 16">
    <name type="scientific">Brevibacillus gelatini</name>
    <dbReference type="NCBI Taxonomy" id="1655277"/>
    <lineage>
        <taxon>Bacteria</taxon>
        <taxon>Bacillati</taxon>
        <taxon>Bacillota</taxon>
        <taxon>Bacilli</taxon>
        <taxon>Bacillales</taxon>
        <taxon>Paenibacillaceae</taxon>
        <taxon>Brevibacillus</taxon>
    </lineage>
</organism>
<dbReference type="InterPro" id="IPR010435">
    <property type="entry name" value="C5a/SBT2-like_Fn3"/>
</dbReference>
<comment type="caution">
    <text evidence="15">The sequence shown here is derived from an EMBL/GenBank/DDBJ whole genome shotgun (WGS) entry which is preliminary data.</text>
</comment>
<evidence type="ECO:0000259" key="13">
    <source>
        <dbReference type="Pfam" id="PF02225"/>
    </source>
</evidence>
<evidence type="ECO:0000256" key="7">
    <source>
        <dbReference type="ARBA" id="ARBA00022825"/>
    </source>
</evidence>
<name>A0A3M8B0Q3_9BACL</name>
<feature type="chain" id="PRO_5018115287" evidence="11">
    <location>
        <begin position="26"/>
        <end position="1254"/>
    </location>
</feature>
<sequence>MKKQVMSLGLVLVLLPVTTVGHTRADVFAYGDAISLHNVVMRDLAEMKEQSHTSHATGEAEKRARAEWANEWQRSEHVVMGEKAATAPSSTLEMIEAKRAWQEAGVKGEGMLISVIDTGVNPQHPDLPPPRDKRLAVQKSGSAQKVIPGFNWADRNQTTEDVAESQHGIHVAGIIAANGKVKGVAPESQILSQKVFSNYQGEVPGLSESILFAINDSIAKKADVINLSLGSAAGYVDESNIEQMAVKKAVDNGVIVVAAAGNDSYFGSDKVRAQNPDVAMIGSPGLSPDAFSVASVNATTLAGHSFSVQGVPGLERVVYLPGHVESGSALNPIASLVKPYPLVYMGKGKKEDYNVSVKEKIVLLERGDTTFDEKLRLAKEAGAVGAIIYNNEPGPLIISAEHLKQIPAVAVLKQMGEQLAQAVKKGKKVTVTFDGEYAQNPMPYPDGGTISGFSSWGPTPDLQFKPEIAAPGGGILSLVRDSEYAVKSGTSMATPHVAGGMALLKQAYQKQGRNLQGRALVETLKAAAMNTAEPILDPRVGEAASDKAKEKKYPYSPRVQGAGLLQIAKAIQTPAVVVDGKGKAGVSLGEIGNTTTFSLFVDNKFGKKPITYQLQDEFGVMTDLRKDGLNMLTATALTGAQLRFSAPKVTVAPGKRAEVKVTLTIPQGATRNQFAEGFISFAPEDKSLPVLRVPYFGFFGDWDEPRIMDQPLWEAGSQEKRTGVKTTWYHDKRNDKWRYRDYLGVTGVKEDGTVQIDPGQIAFSPNGDGHYDVAAPSITFLRNARQVVVEVTDQSGKPVRTLVRDEKVSKYDQSKLGTPYYYTEREAWSWDGKIFSPQKGSYVQAPDGAYQFVIKAKIDGRDANWQTMTLPIRVDTKPPVITASLSGNKVQWSSRDKDVQGYLLYVNGKKAGGPYSPKITSTIINQPEKKMSVVAFDYAGNISVANINGKSDTIPPFVEFPDDLFSYLKISRQPDVALRGKVTGEELLDRVRLSINKTPVKLETDGSFETILRLQEGLNYVLYSASDMYGNTRQFTQRIIVDTTPPMLQLQNDGTEDIQYDPATKTMLVPIRFQYRDQTYKGQASVNGQIVANFEEDQLEIPVLKNLTHILPMKQGENRVLIEGKDGAGNQSTLLLYAYVDASAGTVVLSQGEQRLNYRARPIAAPTIKLVNKQVEGREGEALPIEGKVTGAGPISLRITYGEKMVPADVNDRGGFRLVLDRIEEGKQKLTVVATDSLGREARAEVNVIGKKRQ</sequence>
<dbReference type="InterPro" id="IPR036852">
    <property type="entry name" value="Peptidase_S8/S53_dom_sf"/>
</dbReference>
<evidence type="ECO:0000256" key="9">
    <source>
        <dbReference type="PROSITE-ProRule" id="PRU01240"/>
    </source>
</evidence>
<dbReference type="OrthoDB" id="9798386at2"/>
<dbReference type="EMBL" id="RHHS01000027">
    <property type="protein sequence ID" value="RNB57018.1"/>
    <property type="molecule type" value="Genomic_DNA"/>
</dbReference>
<evidence type="ECO:0000256" key="1">
    <source>
        <dbReference type="ARBA" id="ARBA00011073"/>
    </source>
</evidence>
<gene>
    <name evidence="15" type="ORF">EDM57_11920</name>
</gene>
<feature type="domain" description="C5a peptidase/Subtilisin-like protease SBT2-like Fn3-like" evidence="14">
    <location>
        <begin position="586"/>
        <end position="695"/>
    </location>
</feature>
<dbReference type="Gene3D" id="2.60.40.10">
    <property type="entry name" value="Immunoglobulins"/>
    <property type="match status" value="1"/>
</dbReference>
<evidence type="ECO:0000256" key="8">
    <source>
        <dbReference type="PIRSR" id="PIRSR615500-1"/>
    </source>
</evidence>
<evidence type="ECO:0000256" key="10">
    <source>
        <dbReference type="RuleBase" id="RU003355"/>
    </source>
</evidence>
<evidence type="ECO:0000259" key="14">
    <source>
        <dbReference type="Pfam" id="PF06280"/>
    </source>
</evidence>
<dbReference type="Pfam" id="PF00082">
    <property type="entry name" value="Peptidase_S8"/>
    <property type="match status" value="1"/>
</dbReference>
<evidence type="ECO:0000256" key="11">
    <source>
        <dbReference type="SAM" id="SignalP"/>
    </source>
</evidence>
<dbReference type="Proteomes" id="UP000268829">
    <property type="component" value="Unassembled WGS sequence"/>
</dbReference>
<dbReference type="PANTHER" id="PTHR43399">
    <property type="entry name" value="SUBTILISIN-RELATED"/>
    <property type="match status" value="1"/>
</dbReference>
<dbReference type="InterPro" id="IPR034216">
    <property type="entry name" value="C5a_Peptidase"/>
</dbReference>
<dbReference type="InterPro" id="IPR051048">
    <property type="entry name" value="Peptidase_S8/S53_subtilisin"/>
</dbReference>
<dbReference type="GO" id="GO:0004252">
    <property type="term" value="F:serine-type endopeptidase activity"/>
    <property type="evidence" value="ECO:0007669"/>
    <property type="project" value="UniProtKB-UniRule"/>
</dbReference>
<comment type="similarity">
    <text evidence="1 9 10">Belongs to the peptidase S8 family.</text>
</comment>
<reference evidence="15 16" key="1">
    <citation type="submission" date="2018-10" db="EMBL/GenBank/DDBJ databases">
        <title>Phylogenomics of Brevibacillus.</title>
        <authorList>
            <person name="Dunlap C."/>
        </authorList>
    </citation>
    <scope>NUCLEOTIDE SEQUENCE [LARGE SCALE GENOMIC DNA]</scope>
    <source>
        <strain evidence="15 16">DSM 100115</strain>
    </source>
</reference>
<evidence type="ECO:0000256" key="6">
    <source>
        <dbReference type="ARBA" id="ARBA00022801"/>
    </source>
</evidence>
<evidence type="ECO:0000256" key="5">
    <source>
        <dbReference type="ARBA" id="ARBA00022737"/>
    </source>
</evidence>
<evidence type="ECO:0000259" key="12">
    <source>
        <dbReference type="Pfam" id="PF00082"/>
    </source>
</evidence>
<keyword evidence="3 9" id="KW-0645">Protease</keyword>
<dbReference type="PROSITE" id="PS00136">
    <property type="entry name" value="SUBTILASE_ASP"/>
    <property type="match status" value="1"/>
</dbReference>
<dbReference type="GO" id="GO:0006508">
    <property type="term" value="P:proteolysis"/>
    <property type="evidence" value="ECO:0007669"/>
    <property type="project" value="UniProtKB-KW"/>
</dbReference>
<dbReference type="SUPFAM" id="SSF52025">
    <property type="entry name" value="PA domain"/>
    <property type="match status" value="1"/>
</dbReference>
<dbReference type="Pfam" id="PF06280">
    <property type="entry name" value="fn3_5"/>
    <property type="match status" value="1"/>
</dbReference>
<dbReference type="PANTHER" id="PTHR43399:SF4">
    <property type="entry name" value="CELL WALL-ASSOCIATED PROTEASE"/>
    <property type="match status" value="1"/>
</dbReference>
<dbReference type="RefSeq" id="WP_122904980.1">
    <property type="nucleotide sequence ID" value="NZ_RHHS01000027.1"/>
</dbReference>
<feature type="active site" description="Charge relay system" evidence="8 9">
    <location>
        <position position="117"/>
    </location>
</feature>
<dbReference type="Gene3D" id="3.50.30.30">
    <property type="match status" value="1"/>
</dbReference>
<evidence type="ECO:0000313" key="16">
    <source>
        <dbReference type="Proteomes" id="UP000268829"/>
    </source>
</evidence>
<feature type="domain" description="Peptidase S8/S53" evidence="12">
    <location>
        <begin position="108"/>
        <end position="563"/>
    </location>
</feature>
<dbReference type="InterPro" id="IPR015500">
    <property type="entry name" value="Peptidase_S8_subtilisin-rel"/>
</dbReference>
<dbReference type="Gene3D" id="2.60.40.1710">
    <property type="entry name" value="Subtilisin-like superfamily"/>
    <property type="match status" value="1"/>
</dbReference>
<feature type="active site" description="Charge relay system" evidence="8 9">
    <location>
        <position position="491"/>
    </location>
</feature>
<dbReference type="Gene3D" id="2.60.40.4070">
    <property type="match status" value="1"/>
</dbReference>
<feature type="domain" description="PA" evidence="13">
    <location>
        <begin position="340"/>
        <end position="419"/>
    </location>
</feature>
<keyword evidence="5" id="KW-0677">Repeat</keyword>
<evidence type="ECO:0000256" key="3">
    <source>
        <dbReference type="ARBA" id="ARBA00022670"/>
    </source>
</evidence>
<protein>
    <submittedName>
        <fullName evidence="15">Serine peptidase</fullName>
    </submittedName>
</protein>
<evidence type="ECO:0000313" key="15">
    <source>
        <dbReference type="EMBL" id="RNB57018.1"/>
    </source>
</evidence>
<dbReference type="SUPFAM" id="SSF52743">
    <property type="entry name" value="Subtilisin-like"/>
    <property type="match status" value="1"/>
</dbReference>
<dbReference type="InterPro" id="IPR023828">
    <property type="entry name" value="Peptidase_S8_Ser-AS"/>
</dbReference>
<evidence type="ECO:0000256" key="2">
    <source>
        <dbReference type="ARBA" id="ARBA00022525"/>
    </source>
</evidence>
<keyword evidence="16" id="KW-1185">Reference proteome</keyword>
<dbReference type="InterPro" id="IPR013783">
    <property type="entry name" value="Ig-like_fold"/>
</dbReference>
<dbReference type="PRINTS" id="PR00723">
    <property type="entry name" value="SUBTILISIN"/>
</dbReference>
<accession>A0A3M8B0Q3</accession>
<feature type="active site" description="Charge relay system" evidence="8 9">
    <location>
        <position position="167"/>
    </location>
</feature>